<dbReference type="EMBL" id="JAPDRQ010000117">
    <property type="protein sequence ID" value="KAJ9654579.1"/>
    <property type="molecule type" value="Genomic_DNA"/>
</dbReference>
<comment type="caution">
    <text evidence="1">The sequence shown here is derived from an EMBL/GenBank/DDBJ whole genome shotgun (WGS) entry which is preliminary data.</text>
</comment>
<accession>A0ACC3A3D9</accession>
<keyword evidence="2" id="KW-1185">Reference proteome</keyword>
<protein>
    <submittedName>
        <fullName evidence="1">Uncharacterized protein</fullName>
    </submittedName>
</protein>
<evidence type="ECO:0000313" key="2">
    <source>
        <dbReference type="Proteomes" id="UP001172386"/>
    </source>
</evidence>
<gene>
    <name evidence="1" type="ORF">H2198_006394</name>
</gene>
<reference evidence="1" key="1">
    <citation type="submission" date="2022-10" db="EMBL/GenBank/DDBJ databases">
        <title>Culturing micro-colonial fungi from biological soil crusts in the Mojave desert and describing Neophaeococcomyces mojavensis, and introducing the new genera and species Taxawa tesnikishii.</title>
        <authorList>
            <person name="Kurbessoian T."/>
            <person name="Stajich J.E."/>
        </authorList>
    </citation>
    <scope>NUCLEOTIDE SEQUENCE</scope>
    <source>
        <strain evidence="1">JES_112</strain>
    </source>
</reference>
<name>A0ACC3A3D9_9EURO</name>
<sequence length="244" mass="27095">MIKTPSPDNPTFTFTCHPTTSAFAVPYKTHLTTLSNRTSTHPVNVTPRWIAVGALTFDAHDRILLIQRSATDTMPNLWEIPGGGCDEEDASILYSVARELHEEAGLMAKVIGPQVNEGYTFPTRSGKIVCKYNFLVEVEEPEAGESNDGLNEDGGGKRELKVKLDPKEHQNYVWATEEDVKNFRAGDVELKFTSSGQYQVIVDAFVARRILKVKEPEEAEGKIQAEKAVETEEAERAVSESRRG</sequence>
<dbReference type="Proteomes" id="UP001172386">
    <property type="component" value="Unassembled WGS sequence"/>
</dbReference>
<organism evidence="1 2">
    <name type="scientific">Neophaeococcomyces mojaviensis</name>
    <dbReference type="NCBI Taxonomy" id="3383035"/>
    <lineage>
        <taxon>Eukaryota</taxon>
        <taxon>Fungi</taxon>
        <taxon>Dikarya</taxon>
        <taxon>Ascomycota</taxon>
        <taxon>Pezizomycotina</taxon>
        <taxon>Eurotiomycetes</taxon>
        <taxon>Chaetothyriomycetidae</taxon>
        <taxon>Chaetothyriales</taxon>
        <taxon>Chaetothyriales incertae sedis</taxon>
        <taxon>Neophaeococcomyces</taxon>
    </lineage>
</organism>
<proteinExistence type="predicted"/>
<evidence type="ECO:0000313" key="1">
    <source>
        <dbReference type="EMBL" id="KAJ9654579.1"/>
    </source>
</evidence>